<keyword evidence="3" id="KW-1185">Reference proteome</keyword>
<protein>
    <submittedName>
        <fullName evidence="2">Uncharacterized protein</fullName>
    </submittedName>
</protein>
<dbReference type="AlphaFoldDB" id="E6TR86"/>
<dbReference type="EMBL" id="CP002394">
    <property type="protein sequence ID" value="ADU30598.1"/>
    <property type="molecule type" value="Genomic_DNA"/>
</dbReference>
<sequence>MKVTAKDNEKNQEGNVEATLELIRIIHRNLGIITAILLLTGQITIMGVFVTPRGFRVTMAGPITGSRRIESKTGNPLVNLTIDVIDILIAKQLLQDKFFITGSALTPFGFTINAGGPLLGVERMVPKVPSLFHDLDNFNMLVAKLLNFDPSIANKYQRK</sequence>
<evidence type="ECO:0000313" key="2">
    <source>
        <dbReference type="EMBL" id="ADU30598.1"/>
    </source>
</evidence>
<organism evidence="2 3">
    <name type="scientific">Evansella cellulosilytica (strain ATCC 21833 / DSM 2522 / FERM P-1141 / JCM 9156 / N-4)</name>
    <name type="common">Bacillus cellulosilyticus</name>
    <dbReference type="NCBI Taxonomy" id="649639"/>
    <lineage>
        <taxon>Bacteria</taxon>
        <taxon>Bacillati</taxon>
        <taxon>Bacillota</taxon>
        <taxon>Bacilli</taxon>
        <taxon>Bacillales</taxon>
        <taxon>Bacillaceae</taxon>
        <taxon>Evansella</taxon>
    </lineage>
</organism>
<accession>E6TR86</accession>
<dbReference type="KEGG" id="bco:Bcell_2339"/>
<name>E6TR86_EVAC2</name>
<feature type="transmembrane region" description="Helical" evidence="1">
    <location>
        <begin position="30"/>
        <end position="50"/>
    </location>
</feature>
<dbReference type="STRING" id="649639.Bcell_2339"/>
<keyword evidence="1" id="KW-0812">Transmembrane</keyword>
<proteinExistence type="predicted"/>
<keyword evidence="1" id="KW-0472">Membrane</keyword>
<dbReference type="Proteomes" id="UP000001401">
    <property type="component" value="Chromosome"/>
</dbReference>
<evidence type="ECO:0000313" key="3">
    <source>
        <dbReference type="Proteomes" id="UP000001401"/>
    </source>
</evidence>
<reference evidence="2" key="1">
    <citation type="submission" date="2010-12" db="EMBL/GenBank/DDBJ databases">
        <title>Complete sequence of Bacillus cellulosilyticus DSM 2522.</title>
        <authorList>
            <consortium name="US DOE Joint Genome Institute"/>
            <person name="Lucas S."/>
            <person name="Copeland A."/>
            <person name="Lapidus A."/>
            <person name="Cheng J.-F."/>
            <person name="Bruce D."/>
            <person name="Goodwin L."/>
            <person name="Pitluck S."/>
            <person name="Chertkov O."/>
            <person name="Detter J.C."/>
            <person name="Han C."/>
            <person name="Tapia R."/>
            <person name="Land M."/>
            <person name="Hauser L."/>
            <person name="Jeffries C."/>
            <person name="Kyrpides N."/>
            <person name="Ivanova N."/>
            <person name="Mikhailova N."/>
            <person name="Brumm P."/>
            <person name="Mead D."/>
            <person name="Woyke T."/>
        </authorList>
    </citation>
    <scope>NUCLEOTIDE SEQUENCE [LARGE SCALE GENOMIC DNA]</scope>
    <source>
        <strain evidence="2">DSM 2522</strain>
    </source>
</reference>
<dbReference type="HOGENOM" id="CLU_1657288_0_0_9"/>
<dbReference type="eggNOG" id="ENOG50333MX">
    <property type="taxonomic scope" value="Bacteria"/>
</dbReference>
<gene>
    <name evidence="2" type="ordered locus">Bcell_2339</name>
</gene>
<keyword evidence="1" id="KW-1133">Transmembrane helix</keyword>
<evidence type="ECO:0000256" key="1">
    <source>
        <dbReference type="SAM" id="Phobius"/>
    </source>
</evidence>